<dbReference type="RefSeq" id="WP_131896942.1">
    <property type="nucleotide sequence ID" value="NZ_SMKU01000136.1"/>
</dbReference>
<reference evidence="4 5" key="1">
    <citation type="submission" date="2019-03" db="EMBL/GenBank/DDBJ databases">
        <title>Draft genome sequences of novel Actinobacteria.</title>
        <authorList>
            <person name="Sahin N."/>
            <person name="Ay H."/>
            <person name="Saygin H."/>
        </authorList>
    </citation>
    <scope>NUCLEOTIDE SEQUENCE [LARGE SCALE GENOMIC DNA]</scope>
    <source>
        <strain evidence="4 5">H3C3</strain>
    </source>
</reference>
<evidence type="ECO:0000256" key="1">
    <source>
        <dbReference type="ARBA" id="ARBA00022679"/>
    </source>
</evidence>
<dbReference type="SUPFAM" id="SSF55729">
    <property type="entry name" value="Acyl-CoA N-acyltransferases (Nat)"/>
    <property type="match status" value="2"/>
</dbReference>
<dbReference type="EMBL" id="SMKU01000136">
    <property type="protein sequence ID" value="TDD81519.1"/>
    <property type="molecule type" value="Genomic_DNA"/>
</dbReference>
<keyword evidence="1 4" id="KW-0808">Transferase</keyword>
<dbReference type="PANTHER" id="PTHR43877:SF2">
    <property type="entry name" value="AMINOALKYLPHOSPHONATE N-ACETYLTRANSFERASE-RELATED"/>
    <property type="match status" value="1"/>
</dbReference>
<keyword evidence="5" id="KW-1185">Reference proteome</keyword>
<dbReference type="Proteomes" id="UP000294513">
    <property type="component" value="Unassembled WGS sequence"/>
</dbReference>
<name>A0A4R5B915_9ACTN</name>
<organism evidence="4 5">
    <name type="scientific">Actinomadura rubrisoli</name>
    <dbReference type="NCBI Taxonomy" id="2530368"/>
    <lineage>
        <taxon>Bacteria</taxon>
        <taxon>Bacillati</taxon>
        <taxon>Actinomycetota</taxon>
        <taxon>Actinomycetes</taxon>
        <taxon>Streptosporangiales</taxon>
        <taxon>Thermomonosporaceae</taxon>
        <taxon>Actinomadura</taxon>
    </lineage>
</organism>
<dbReference type="GO" id="GO:0016747">
    <property type="term" value="F:acyltransferase activity, transferring groups other than amino-acyl groups"/>
    <property type="evidence" value="ECO:0007669"/>
    <property type="project" value="InterPro"/>
</dbReference>
<evidence type="ECO:0000313" key="4">
    <source>
        <dbReference type="EMBL" id="TDD81519.1"/>
    </source>
</evidence>
<dbReference type="InterPro" id="IPR050832">
    <property type="entry name" value="Bact_Acetyltransf"/>
</dbReference>
<evidence type="ECO:0000256" key="2">
    <source>
        <dbReference type="ARBA" id="ARBA00023315"/>
    </source>
</evidence>
<dbReference type="InterPro" id="IPR016181">
    <property type="entry name" value="Acyl_CoA_acyltransferase"/>
</dbReference>
<accession>A0A4R5B915</accession>
<protein>
    <submittedName>
        <fullName evidence="4">GNAT family N-acetyltransferase</fullName>
    </submittedName>
</protein>
<dbReference type="PANTHER" id="PTHR43877">
    <property type="entry name" value="AMINOALKYLPHOSPHONATE N-ACETYLTRANSFERASE-RELATED-RELATED"/>
    <property type="match status" value="1"/>
</dbReference>
<dbReference type="AlphaFoldDB" id="A0A4R5B915"/>
<dbReference type="PROSITE" id="PS51186">
    <property type="entry name" value="GNAT"/>
    <property type="match status" value="1"/>
</dbReference>
<dbReference type="InterPro" id="IPR000182">
    <property type="entry name" value="GNAT_dom"/>
</dbReference>
<keyword evidence="2" id="KW-0012">Acyltransferase</keyword>
<dbReference type="CDD" id="cd04301">
    <property type="entry name" value="NAT_SF"/>
    <property type="match status" value="1"/>
</dbReference>
<feature type="domain" description="N-acetyltransferase" evidence="3">
    <location>
        <begin position="165"/>
        <end position="315"/>
    </location>
</feature>
<evidence type="ECO:0000259" key="3">
    <source>
        <dbReference type="PROSITE" id="PS51186"/>
    </source>
</evidence>
<dbReference type="Gene3D" id="3.40.630.30">
    <property type="match status" value="1"/>
</dbReference>
<gene>
    <name evidence="4" type="ORF">E1298_24010</name>
</gene>
<proteinExistence type="predicted"/>
<sequence length="320" mass="34488">MTEGFTVRHPTLDDVPAILAVVEASDIATVGEPDFTADEVREVLTAPGHDPSKDSWIAARPDGGVIAWGFIESTTGDHALIDVYAHPDGGRPAQAPLLRLALARMAERVRESGLAEITVRTGAIASEEHWIGLLKASGFAFVKRYARMSRPLSGLERFPDLPDGIALRPVRPGDESDLRTVHTVLRAAFADIPDAIRSGFEEFKATVEALPGVSWDEWFVAEADGRAVGALQSADQGAQDGEGWVKHLGVLREHRGKGIGRLMLLTAFATYAAKGRSRAGLGVDLTNPTSAYRLYESVGLYPVYEADVYERKLAAGFSPT</sequence>
<dbReference type="OrthoDB" id="9799092at2"/>
<comment type="caution">
    <text evidence="4">The sequence shown here is derived from an EMBL/GenBank/DDBJ whole genome shotgun (WGS) entry which is preliminary data.</text>
</comment>
<evidence type="ECO:0000313" key="5">
    <source>
        <dbReference type="Proteomes" id="UP000294513"/>
    </source>
</evidence>
<dbReference type="Pfam" id="PF13508">
    <property type="entry name" value="Acetyltransf_7"/>
    <property type="match status" value="1"/>
</dbReference>